<protein>
    <recommendedName>
        <fullName evidence="5">DUF1003 domain-containing protein</fullName>
    </recommendedName>
</protein>
<evidence type="ECO:0000256" key="2">
    <source>
        <dbReference type="SAM" id="Phobius"/>
    </source>
</evidence>
<name>A0A2M7CQQ9_9BACT</name>
<dbReference type="Pfam" id="PF06210">
    <property type="entry name" value="DUF1003"/>
    <property type="match status" value="1"/>
</dbReference>
<keyword evidence="1" id="KW-0175">Coiled coil</keyword>
<organism evidence="3 4">
    <name type="scientific">Candidatus Wolfebacteria bacterium CG02_land_8_20_14_3_00_37_12</name>
    <dbReference type="NCBI Taxonomy" id="1975066"/>
    <lineage>
        <taxon>Bacteria</taxon>
        <taxon>Candidatus Wolfeibacteriota</taxon>
    </lineage>
</organism>
<dbReference type="InterPro" id="IPR010406">
    <property type="entry name" value="DUF1003"/>
</dbReference>
<dbReference type="PANTHER" id="PTHR41386">
    <property type="entry name" value="INTEGRAL MEMBRANE PROTEIN-RELATED"/>
    <property type="match status" value="1"/>
</dbReference>
<keyword evidence="2" id="KW-1133">Transmembrane helix</keyword>
<keyword evidence="2" id="KW-0812">Transmembrane</keyword>
<feature type="transmembrane region" description="Helical" evidence="2">
    <location>
        <begin position="31"/>
        <end position="58"/>
    </location>
</feature>
<gene>
    <name evidence="3" type="ORF">COS33_00065</name>
</gene>
<reference evidence="4" key="1">
    <citation type="submission" date="2017-09" db="EMBL/GenBank/DDBJ databases">
        <title>Depth-based differentiation of microbial function through sediment-hosted aquifers and enrichment of novel symbionts in the deep terrestrial subsurface.</title>
        <authorList>
            <person name="Probst A.J."/>
            <person name="Ladd B."/>
            <person name="Jarett J.K."/>
            <person name="Geller-Mcgrath D.E."/>
            <person name="Sieber C.M.K."/>
            <person name="Emerson J.B."/>
            <person name="Anantharaman K."/>
            <person name="Thomas B.C."/>
            <person name="Malmstrom R."/>
            <person name="Stieglmeier M."/>
            <person name="Klingl A."/>
            <person name="Woyke T."/>
            <person name="Ryan C.M."/>
            <person name="Banfield J.F."/>
        </authorList>
    </citation>
    <scope>NUCLEOTIDE SEQUENCE [LARGE SCALE GENOMIC DNA]</scope>
</reference>
<evidence type="ECO:0000313" key="3">
    <source>
        <dbReference type="EMBL" id="PIV32019.1"/>
    </source>
</evidence>
<dbReference type="AlphaFoldDB" id="A0A2M7CQQ9"/>
<feature type="transmembrane region" description="Helical" evidence="2">
    <location>
        <begin position="70"/>
        <end position="92"/>
    </location>
</feature>
<evidence type="ECO:0008006" key="5">
    <source>
        <dbReference type="Google" id="ProtNLM"/>
    </source>
</evidence>
<evidence type="ECO:0000313" key="4">
    <source>
        <dbReference type="Proteomes" id="UP000230595"/>
    </source>
</evidence>
<accession>A0A2M7CQQ9</accession>
<dbReference type="EMBL" id="PEUH01000002">
    <property type="protein sequence ID" value="PIV32019.1"/>
    <property type="molecule type" value="Genomic_DNA"/>
</dbReference>
<dbReference type="PANTHER" id="PTHR41386:SF1">
    <property type="entry name" value="MEMBRANE PROTEIN"/>
    <property type="match status" value="1"/>
</dbReference>
<keyword evidence="2" id="KW-0472">Membrane</keyword>
<feature type="coiled-coil region" evidence="1">
    <location>
        <begin position="114"/>
        <end position="141"/>
    </location>
</feature>
<evidence type="ECO:0000256" key="1">
    <source>
        <dbReference type="SAM" id="Coils"/>
    </source>
</evidence>
<sequence>MSTLVELKKQRKPIKNINIKHKESLTRSEKFATWITNHIGTTGFFIIILIWTVFWFLWNIFAPTKLHFDPFPAFVIWVFISNMFQFLFLPLIMISQNLQERHTIMRAENDFEINLKAEREIEAILINLEKQEEKIERILKKLGE</sequence>
<comment type="caution">
    <text evidence="3">The sequence shown here is derived from an EMBL/GenBank/DDBJ whole genome shotgun (WGS) entry which is preliminary data.</text>
</comment>
<proteinExistence type="predicted"/>
<dbReference type="Proteomes" id="UP000230595">
    <property type="component" value="Unassembled WGS sequence"/>
</dbReference>